<dbReference type="InterPro" id="IPR023214">
    <property type="entry name" value="HAD_sf"/>
</dbReference>
<comment type="catalytic activity">
    <reaction evidence="8">
        <text>beta-D-glucose 1-phosphate = beta-D-glucose 6-phosphate</text>
        <dbReference type="Rhea" id="RHEA:20113"/>
        <dbReference type="ChEBI" id="CHEBI:57684"/>
        <dbReference type="ChEBI" id="CHEBI:58247"/>
        <dbReference type="EC" id="5.4.2.6"/>
    </reaction>
</comment>
<evidence type="ECO:0000313" key="12">
    <source>
        <dbReference type="Proteomes" id="UP001595444"/>
    </source>
</evidence>
<organism evidence="11 12">
    <name type="scientific">Kordiimonas pumila</name>
    <dbReference type="NCBI Taxonomy" id="2161677"/>
    <lineage>
        <taxon>Bacteria</taxon>
        <taxon>Pseudomonadati</taxon>
        <taxon>Pseudomonadota</taxon>
        <taxon>Alphaproteobacteria</taxon>
        <taxon>Kordiimonadales</taxon>
        <taxon>Kordiimonadaceae</taxon>
        <taxon>Kordiimonas</taxon>
    </lineage>
</organism>
<dbReference type="NCBIfam" id="TIGR01509">
    <property type="entry name" value="HAD-SF-IA-v3"/>
    <property type="match status" value="1"/>
</dbReference>
<evidence type="ECO:0000256" key="2">
    <source>
        <dbReference type="ARBA" id="ARBA00006171"/>
    </source>
</evidence>
<dbReference type="NCBIfam" id="TIGR01990">
    <property type="entry name" value="bPGM"/>
    <property type="match status" value="1"/>
</dbReference>
<evidence type="ECO:0000256" key="4">
    <source>
        <dbReference type="ARBA" id="ARBA00022723"/>
    </source>
</evidence>
<evidence type="ECO:0000256" key="8">
    <source>
        <dbReference type="ARBA" id="ARBA00044926"/>
    </source>
</evidence>
<keyword evidence="12" id="KW-1185">Reference proteome</keyword>
<evidence type="ECO:0000256" key="1">
    <source>
        <dbReference type="ARBA" id="ARBA00001946"/>
    </source>
</evidence>
<comment type="caution">
    <text evidence="11">The sequence shown here is derived from an EMBL/GenBank/DDBJ whole genome shotgun (WGS) entry which is preliminary data.</text>
</comment>
<comment type="similarity">
    <text evidence="2">Belongs to the HAD-like hydrolase superfamily. CbbY/CbbZ/Gph/YieH family.</text>
</comment>
<name>A0ABV7D615_9PROT</name>
<keyword evidence="3" id="KW-0597">Phosphoprotein</keyword>
<dbReference type="Gene3D" id="3.40.50.1000">
    <property type="entry name" value="HAD superfamily/HAD-like"/>
    <property type="match status" value="1"/>
</dbReference>
<dbReference type="PANTHER" id="PTHR46193:SF18">
    <property type="entry name" value="HEXITOL PHOSPHATASE B"/>
    <property type="match status" value="1"/>
</dbReference>
<dbReference type="InterPro" id="IPR036412">
    <property type="entry name" value="HAD-like_sf"/>
</dbReference>
<dbReference type="CDD" id="cd02598">
    <property type="entry name" value="HAD_BPGM"/>
    <property type="match status" value="1"/>
</dbReference>
<dbReference type="GO" id="GO:0008801">
    <property type="term" value="F:beta-phosphoglucomutase activity"/>
    <property type="evidence" value="ECO:0007669"/>
    <property type="project" value="UniProtKB-EC"/>
</dbReference>
<dbReference type="Gene3D" id="1.10.150.240">
    <property type="entry name" value="Putative phosphatase, domain 2"/>
    <property type="match status" value="1"/>
</dbReference>
<keyword evidence="4" id="KW-0479">Metal-binding</keyword>
<dbReference type="SUPFAM" id="SSF56784">
    <property type="entry name" value="HAD-like"/>
    <property type="match status" value="1"/>
</dbReference>
<dbReference type="SFLD" id="SFLDG01135">
    <property type="entry name" value="C1.5.6:_HAD__Beta-PGM__Phospha"/>
    <property type="match status" value="1"/>
</dbReference>
<proteinExistence type="inferred from homology"/>
<reference evidence="12" key="1">
    <citation type="journal article" date="2019" name="Int. J. Syst. Evol. Microbiol.">
        <title>The Global Catalogue of Microorganisms (GCM) 10K type strain sequencing project: providing services to taxonomists for standard genome sequencing and annotation.</title>
        <authorList>
            <consortium name="The Broad Institute Genomics Platform"/>
            <consortium name="The Broad Institute Genome Sequencing Center for Infectious Disease"/>
            <person name="Wu L."/>
            <person name="Ma J."/>
        </authorList>
    </citation>
    <scope>NUCLEOTIDE SEQUENCE [LARGE SCALE GENOMIC DNA]</scope>
    <source>
        <strain evidence="12">KCTC 62164</strain>
    </source>
</reference>
<dbReference type="PANTHER" id="PTHR46193">
    <property type="entry name" value="6-PHOSPHOGLUCONATE PHOSPHATASE"/>
    <property type="match status" value="1"/>
</dbReference>
<dbReference type="InterPro" id="IPR010972">
    <property type="entry name" value="Beta-PGM"/>
</dbReference>
<evidence type="ECO:0000256" key="3">
    <source>
        <dbReference type="ARBA" id="ARBA00022553"/>
    </source>
</evidence>
<dbReference type="EC" id="5.4.2.6" evidence="9"/>
<dbReference type="SFLD" id="SFLDS00003">
    <property type="entry name" value="Haloacid_Dehalogenase"/>
    <property type="match status" value="1"/>
</dbReference>
<dbReference type="NCBIfam" id="TIGR02009">
    <property type="entry name" value="PGMB-YQAB-SF"/>
    <property type="match status" value="1"/>
</dbReference>
<evidence type="ECO:0000313" key="11">
    <source>
        <dbReference type="EMBL" id="MFC3052536.1"/>
    </source>
</evidence>
<keyword evidence="7" id="KW-0119">Carbohydrate metabolism</keyword>
<comment type="cofactor">
    <cofactor evidence="1">
        <name>Mg(2+)</name>
        <dbReference type="ChEBI" id="CHEBI:18420"/>
    </cofactor>
</comment>
<dbReference type="Pfam" id="PF00702">
    <property type="entry name" value="Hydrolase"/>
    <property type="match status" value="1"/>
</dbReference>
<dbReference type="InterPro" id="IPR006439">
    <property type="entry name" value="HAD-SF_hydro_IA"/>
</dbReference>
<evidence type="ECO:0000256" key="5">
    <source>
        <dbReference type="ARBA" id="ARBA00022842"/>
    </source>
</evidence>
<dbReference type="SFLD" id="SFLDG01129">
    <property type="entry name" value="C1.5:_HAD__Beta-PGM__Phosphata"/>
    <property type="match status" value="1"/>
</dbReference>
<protein>
    <recommendedName>
        <fullName evidence="10">Beta-phosphoglucomutase</fullName>
        <ecNumber evidence="9">5.4.2.6</ecNumber>
    </recommendedName>
</protein>
<keyword evidence="6 11" id="KW-0413">Isomerase</keyword>
<dbReference type="RefSeq" id="WP_194213801.1">
    <property type="nucleotide sequence ID" value="NZ_CP061205.1"/>
</dbReference>
<accession>A0ABV7D615</accession>
<dbReference type="InterPro" id="IPR023198">
    <property type="entry name" value="PGP-like_dom2"/>
</dbReference>
<dbReference type="EMBL" id="JBHRSL010000010">
    <property type="protein sequence ID" value="MFC3052536.1"/>
    <property type="molecule type" value="Genomic_DNA"/>
</dbReference>
<keyword evidence="5" id="KW-0460">Magnesium</keyword>
<dbReference type="InterPro" id="IPR010976">
    <property type="entry name" value="B-phosphoglucomutase_hydrolase"/>
</dbReference>
<gene>
    <name evidence="11" type="primary">pgmB</name>
    <name evidence="11" type="ORF">ACFOKA_11540</name>
</gene>
<sequence>MTPKTCIFDLDGVVVDTAKYHFQAWRRLAEFVGVAFTHEDNDNLKGVGRMESLDYILAKSPRLFSNKERLALADQKNDDYKELIKGINAAELLPGVSDTFTWLREEGWKIGLASASRNAPQVIKSLGVEGVFDYVADAGKILNGKPAPDIFLDVARALNSAPTDAIGVEDAVAGVTAIKAAGMIAVGIGDPALLHEADVVMPTPEGLIECFKLMQAKA</sequence>
<evidence type="ECO:0000256" key="9">
    <source>
        <dbReference type="ARBA" id="ARBA00044968"/>
    </source>
</evidence>
<evidence type="ECO:0000256" key="6">
    <source>
        <dbReference type="ARBA" id="ARBA00023235"/>
    </source>
</evidence>
<evidence type="ECO:0000256" key="7">
    <source>
        <dbReference type="ARBA" id="ARBA00023277"/>
    </source>
</evidence>
<dbReference type="Proteomes" id="UP001595444">
    <property type="component" value="Unassembled WGS sequence"/>
</dbReference>
<dbReference type="InterPro" id="IPR051600">
    <property type="entry name" value="Beta-PGM-like"/>
</dbReference>
<evidence type="ECO:0000256" key="10">
    <source>
        <dbReference type="ARBA" id="ARBA00044991"/>
    </source>
</evidence>